<name>A0A5B2XGJ1_9PSEU</name>
<dbReference type="InterPro" id="IPR045190">
    <property type="entry name" value="MCCB/AccD1-like"/>
</dbReference>
<organism evidence="3 4">
    <name type="scientific">Solihabitans fulvus</name>
    <dbReference type="NCBI Taxonomy" id="1892852"/>
    <lineage>
        <taxon>Bacteria</taxon>
        <taxon>Bacillati</taxon>
        <taxon>Actinomycetota</taxon>
        <taxon>Actinomycetes</taxon>
        <taxon>Pseudonocardiales</taxon>
        <taxon>Pseudonocardiaceae</taxon>
        <taxon>Solihabitans</taxon>
    </lineage>
</organism>
<proteinExistence type="predicted"/>
<dbReference type="FunFam" id="3.90.226.10:FF:000030">
    <property type="entry name" value="Acetyl-CoA carboxylase carboxyltransferase subunit"/>
    <property type="match status" value="1"/>
</dbReference>
<dbReference type="AlphaFoldDB" id="A0A5B2XGJ1"/>
<dbReference type="InterPro" id="IPR029045">
    <property type="entry name" value="ClpP/crotonase-like_dom_sf"/>
</dbReference>
<dbReference type="PROSITE" id="PS50980">
    <property type="entry name" value="COA_CT_NTER"/>
    <property type="match status" value="1"/>
</dbReference>
<comment type="caution">
    <text evidence="3">The sequence shown here is derived from an EMBL/GenBank/DDBJ whole genome shotgun (WGS) entry which is preliminary data.</text>
</comment>
<evidence type="ECO:0000259" key="2">
    <source>
        <dbReference type="PROSITE" id="PS50989"/>
    </source>
</evidence>
<dbReference type="Proteomes" id="UP000323454">
    <property type="component" value="Unassembled WGS sequence"/>
</dbReference>
<reference evidence="3 4" key="2">
    <citation type="submission" date="2019-09" db="EMBL/GenBank/DDBJ databases">
        <authorList>
            <person name="Jin C."/>
        </authorList>
    </citation>
    <scope>NUCLEOTIDE SEQUENCE [LARGE SCALE GENOMIC DNA]</scope>
    <source>
        <strain evidence="3 4">AN110305</strain>
    </source>
</reference>
<dbReference type="SUPFAM" id="SSF52096">
    <property type="entry name" value="ClpP/crotonase"/>
    <property type="match status" value="2"/>
</dbReference>
<feature type="domain" description="CoA carboxyltransferase N-terminal" evidence="1">
    <location>
        <begin position="26"/>
        <end position="277"/>
    </location>
</feature>
<sequence>MTAAPQALRSTVDTRSDDYRRNRDTLLAKLAELDTEQARAVAGGGAKYTDRHRARGKLLARERIELLLDEDSPFLELSALAAWGTDYQVGASVVTGIGVIEGVECLVVANDPTVRGGASNPWTLRKTLRANDIALANRLPVVSLVESGGADLPSQSEIFIPGGRVFRDITRLSAAGIPTITAVFGNATAGGAYVPGMSDYVIMIKDRSKVFLGGPPLVKMATGEEAEDEALGGAEMHGTVSGLADLVAEDEADALRLARRVVARLNWRKQGPPPRPEVREPRLDPEELLGLVPTDLRVPFDPREVIARIVDGSDFDEFKPRYGTSLVTGWASVHGYPVGVLANARGVLFSEEAQKATQFIQLANASDTPLLFLQNTTGYMVGARYEQGGIIKHGAMMINAVSNSKVPHLTVVLGASYGAGNYGMCGRAYDPRFLFTWPNAKSAVMGPAQLAGVLSIVARQAAAAKGQPYLDEHDAAMREMVESQIEAQSLAQFLSGRLYDDGVIDPRDTRTVLGLCLSAIHSGPVKGADGYGIFRM</sequence>
<dbReference type="Gene3D" id="3.90.226.10">
    <property type="entry name" value="2-enoyl-CoA Hydratase, Chain A, domain 1"/>
    <property type="match status" value="2"/>
</dbReference>
<dbReference type="InterPro" id="IPR034733">
    <property type="entry name" value="AcCoA_carboxyl_beta"/>
</dbReference>
<evidence type="ECO:0000259" key="1">
    <source>
        <dbReference type="PROSITE" id="PS50980"/>
    </source>
</evidence>
<dbReference type="PANTHER" id="PTHR22855:SF46">
    <property type="entry name" value="METHYLCROTONOYL-COA CARBOXYLASE"/>
    <property type="match status" value="1"/>
</dbReference>
<gene>
    <name evidence="3" type="ORF">F0L68_14835</name>
</gene>
<feature type="domain" description="CoA carboxyltransferase C-terminal" evidence="2">
    <location>
        <begin position="284"/>
        <end position="536"/>
    </location>
</feature>
<dbReference type="Pfam" id="PF01039">
    <property type="entry name" value="Carboxyl_trans"/>
    <property type="match status" value="1"/>
</dbReference>
<dbReference type="RefSeq" id="WP_149850133.1">
    <property type="nucleotide sequence ID" value="NZ_VUOB01000023.1"/>
</dbReference>
<keyword evidence="4" id="KW-1185">Reference proteome</keyword>
<dbReference type="EMBL" id="VUOB01000023">
    <property type="protein sequence ID" value="KAA2261971.1"/>
    <property type="molecule type" value="Genomic_DNA"/>
</dbReference>
<evidence type="ECO:0000313" key="3">
    <source>
        <dbReference type="EMBL" id="KAA2261971.1"/>
    </source>
</evidence>
<protein>
    <submittedName>
        <fullName evidence="3">Acyl-CoA carboxylase subunit beta</fullName>
    </submittedName>
</protein>
<evidence type="ECO:0000313" key="4">
    <source>
        <dbReference type="Proteomes" id="UP000323454"/>
    </source>
</evidence>
<dbReference type="InterPro" id="IPR011763">
    <property type="entry name" value="COA_CT_C"/>
</dbReference>
<dbReference type="InterPro" id="IPR011762">
    <property type="entry name" value="COA_CT_N"/>
</dbReference>
<dbReference type="OrthoDB" id="9803706at2"/>
<dbReference type="FunFam" id="3.90.226.10:FF:000021">
    <property type="entry name" value="Acetyl-CoA carboxylase carboxyltransferase subunit"/>
    <property type="match status" value="1"/>
</dbReference>
<dbReference type="PROSITE" id="PS50989">
    <property type="entry name" value="COA_CT_CTER"/>
    <property type="match status" value="1"/>
</dbReference>
<dbReference type="GO" id="GO:0016874">
    <property type="term" value="F:ligase activity"/>
    <property type="evidence" value="ECO:0007669"/>
    <property type="project" value="InterPro"/>
</dbReference>
<reference evidence="3 4" key="1">
    <citation type="submission" date="2019-09" db="EMBL/GenBank/DDBJ databases">
        <title>Goodfellowia gen. nov., a new genus of the Pseudonocardineae related to Actinoalloteichus, containing Goodfellowia coeruleoviolacea gen. nov., comb. nov. gen. nov., comb. nov.</title>
        <authorList>
            <person name="Labeda D."/>
        </authorList>
    </citation>
    <scope>NUCLEOTIDE SEQUENCE [LARGE SCALE GENOMIC DNA]</scope>
    <source>
        <strain evidence="3 4">AN110305</strain>
    </source>
</reference>
<accession>A0A5B2XGJ1</accession>
<dbReference type="PANTHER" id="PTHR22855">
    <property type="entry name" value="ACETYL, PROPIONYL, PYRUVATE, AND GLUTACONYL CARBOXYLASE-RELATED"/>
    <property type="match status" value="1"/>
</dbReference>